<keyword evidence="3" id="KW-0862">Zinc</keyword>
<keyword evidence="2" id="KW-0963">Cytoplasm</keyword>
<reference evidence="6 7" key="1">
    <citation type="submission" date="2024-11" db="EMBL/GenBank/DDBJ databases">
        <title>Chromosome-level genome assembly of the freshwater bivalve Anodonta woodiana.</title>
        <authorList>
            <person name="Chen X."/>
        </authorList>
    </citation>
    <scope>NUCLEOTIDE SEQUENCE [LARGE SCALE GENOMIC DNA]</scope>
    <source>
        <strain evidence="6">MN2024</strain>
        <tissue evidence="6">Gills</tissue>
    </source>
</reference>
<feature type="region of interest" description="Disordered" evidence="4">
    <location>
        <begin position="88"/>
        <end position="170"/>
    </location>
</feature>
<gene>
    <name evidence="6" type="ORF">ACJMK2_007263</name>
</gene>
<name>A0ABD3VI07_SINWO</name>
<dbReference type="GO" id="GO:0005737">
    <property type="term" value="C:cytoplasm"/>
    <property type="evidence" value="ECO:0007669"/>
    <property type="project" value="UniProtKB-SubCell"/>
</dbReference>
<dbReference type="InterPro" id="IPR050604">
    <property type="entry name" value="PDZ-LIM_domain"/>
</dbReference>
<dbReference type="Pfam" id="PF00595">
    <property type="entry name" value="PDZ"/>
    <property type="match status" value="1"/>
</dbReference>
<evidence type="ECO:0000313" key="7">
    <source>
        <dbReference type="Proteomes" id="UP001634394"/>
    </source>
</evidence>
<dbReference type="SMART" id="SM00228">
    <property type="entry name" value="PDZ"/>
    <property type="match status" value="1"/>
</dbReference>
<dbReference type="CDD" id="cd23068">
    <property type="entry name" value="PDZ_ZASP52-like"/>
    <property type="match status" value="1"/>
</dbReference>
<comment type="subcellular location">
    <subcellularLocation>
        <location evidence="1">Cytoplasm</location>
    </subcellularLocation>
</comment>
<dbReference type="SUPFAM" id="SSF50156">
    <property type="entry name" value="PDZ domain-like"/>
    <property type="match status" value="1"/>
</dbReference>
<proteinExistence type="predicted"/>
<accession>A0ABD3VI07</accession>
<keyword evidence="7" id="KW-1185">Reference proteome</keyword>
<dbReference type="Gene3D" id="2.30.42.10">
    <property type="match status" value="1"/>
</dbReference>
<evidence type="ECO:0000256" key="3">
    <source>
        <dbReference type="ARBA" id="ARBA00023038"/>
    </source>
</evidence>
<dbReference type="PANTHER" id="PTHR24214:SF38">
    <property type="entry name" value="PDZ AND LIM DOMAIN PROTEIN ZASP-RELATED"/>
    <property type="match status" value="1"/>
</dbReference>
<comment type="caution">
    <text evidence="6">The sequence shown here is derived from an EMBL/GenBank/DDBJ whole genome shotgun (WGS) entry which is preliminary data.</text>
</comment>
<dbReference type="FunFam" id="2.30.42.10:FF:000055">
    <property type="entry name" value="PDZ and LIM domain protein 3"/>
    <property type="match status" value="1"/>
</dbReference>
<dbReference type="InterPro" id="IPR036034">
    <property type="entry name" value="PDZ_sf"/>
</dbReference>
<evidence type="ECO:0000313" key="6">
    <source>
        <dbReference type="EMBL" id="KAL3861212.1"/>
    </source>
</evidence>
<evidence type="ECO:0000259" key="5">
    <source>
        <dbReference type="PROSITE" id="PS50106"/>
    </source>
</evidence>
<keyword evidence="3" id="KW-0440">LIM domain</keyword>
<evidence type="ECO:0000256" key="4">
    <source>
        <dbReference type="SAM" id="MobiDB-lite"/>
    </source>
</evidence>
<dbReference type="PROSITE" id="PS50106">
    <property type="entry name" value="PDZ"/>
    <property type="match status" value="1"/>
</dbReference>
<dbReference type="EMBL" id="JBJQND010000011">
    <property type="protein sequence ID" value="KAL3861212.1"/>
    <property type="molecule type" value="Genomic_DNA"/>
</dbReference>
<keyword evidence="3" id="KW-0479">Metal-binding</keyword>
<evidence type="ECO:0000256" key="1">
    <source>
        <dbReference type="ARBA" id="ARBA00004496"/>
    </source>
</evidence>
<dbReference type="AlphaFoldDB" id="A0ABD3VI07"/>
<feature type="compositionally biased region" description="Polar residues" evidence="4">
    <location>
        <begin position="92"/>
        <end position="108"/>
    </location>
</feature>
<feature type="domain" description="PDZ" evidence="5">
    <location>
        <begin position="5"/>
        <end position="88"/>
    </location>
</feature>
<feature type="compositionally biased region" description="Basic and acidic residues" evidence="4">
    <location>
        <begin position="145"/>
        <end position="161"/>
    </location>
</feature>
<dbReference type="InterPro" id="IPR001478">
    <property type="entry name" value="PDZ"/>
</dbReference>
<sequence length="170" mass="18348">MATATIHLQRLDTSQPWGFKLQGGSDVGKPLHVAHVSPGSVSGRAGLKIGDVILKIDNVDVSSFTHDDARGEMIRAGNNFNLTIQRDGVPVTPQTDETSPTAQSQVSVSGGGEAYNDVKPKTYQMLEKELPESQATGSRPASIFDKNKQKRAEYTKTDKSSYLKTYGAPK</sequence>
<organism evidence="6 7">
    <name type="scientific">Sinanodonta woodiana</name>
    <name type="common">Chinese pond mussel</name>
    <name type="synonym">Anodonta woodiana</name>
    <dbReference type="NCBI Taxonomy" id="1069815"/>
    <lineage>
        <taxon>Eukaryota</taxon>
        <taxon>Metazoa</taxon>
        <taxon>Spiralia</taxon>
        <taxon>Lophotrochozoa</taxon>
        <taxon>Mollusca</taxon>
        <taxon>Bivalvia</taxon>
        <taxon>Autobranchia</taxon>
        <taxon>Heteroconchia</taxon>
        <taxon>Palaeoheterodonta</taxon>
        <taxon>Unionida</taxon>
        <taxon>Unionoidea</taxon>
        <taxon>Unionidae</taxon>
        <taxon>Unioninae</taxon>
        <taxon>Sinanodonta</taxon>
    </lineage>
</organism>
<protein>
    <recommendedName>
        <fullName evidence="5">PDZ domain-containing protein</fullName>
    </recommendedName>
</protein>
<feature type="compositionally biased region" description="Basic and acidic residues" evidence="4">
    <location>
        <begin position="116"/>
        <end position="131"/>
    </location>
</feature>
<dbReference type="Proteomes" id="UP001634394">
    <property type="component" value="Unassembled WGS sequence"/>
</dbReference>
<dbReference type="PANTHER" id="PTHR24214">
    <property type="entry name" value="PDZ AND LIM DOMAIN PROTEIN ZASP"/>
    <property type="match status" value="1"/>
</dbReference>
<evidence type="ECO:0000256" key="2">
    <source>
        <dbReference type="ARBA" id="ARBA00022490"/>
    </source>
</evidence>